<evidence type="ECO:0008006" key="4">
    <source>
        <dbReference type="Google" id="ProtNLM"/>
    </source>
</evidence>
<reference evidence="2 3" key="1">
    <citation type="submission" date="2020-03" db="EMBL/GenBank/DDBJ databases">
        <title>Whole genome shotgun sequence of Phytohabitans houttuyneae NBRC 108639.</title>
        <authorList>
            <person name="Komaki H."/>
            <person name="Tamura T."/>
        </authorList>
    </citation>
    <scope>NUCLEOTIDE SEQUENCE [LARGE SCALE GENOMIC DNA]</scope>
    <source>
        <strain evidence="2 3">NBRC 108639</strain>
    </source>
</reference>
<feature type="transmembrane region" description="Helical" evidence="1">
    <location>
        <begin position="186"/>
        <end position="207"/>
    </location>
</feature>
<sequence length="255" mass="26048">MPFTASHAAAVLPLMRWGLPPSALVIGSMSPDLPYYLPTPMDGGTTHSAAGVLGADLLAGLVVFAAWHALLAPFAIAVAPAALRARLPRPAPAGAHPALRAARVVAALVLGAATHVVWDSFTHIGRWGPAHLDWLARAHAGLPGYRWAQYASGLAGAAVIGWCLVRWWRATPPAPAARHPRAPRGFAAASWALIALATAAGALVAALPALRDADPREALFLAVTRGGGAGLAAAALCAAVLVSRPIPAGDRGPTR</sequence>
<evidence type="ECO:0000313" key="2">
    <source>
        <dbReference type="EMBL" id="GFJ84021.1"/>
    </source>
</evidence>
<proteinExistence type="predicted"/>
<dbReference type="Proteomes" id="UP000482800">
    <property type="component" value="Unassembled WGS sequence"/>
</dbReference>
<keyword evidence="1" id="KW-0472">Membrane</keyword>
<feature type="transmembrane region" description="Helical" evidence="1">
    <location>
        <begin position="147"/>
        <end position="165"/>
    </location>
</feature>
<protein>
    <recommendedName>
        <fullName evidence="4">DUF4184 domain-containing protein</fullName>
    </recommendedName>
</protein>
<evidence type="ECO:0000313" key="3">
    <source>
        <dbReference type="Proteomes" id="UP000482800"/>
    </source>
</evidence>
<dbReference type="AlphaFoldDB" id="A0A6V8KNR9"/>
<gene>
    <name evidence="2" type="ORF">Phou_082010</name>
</gene>
<dbReference type="RefSeq" id="WP_173067213.1">
    <property type="nucleotide sequence ID" value="NZ_BAABGO010000038.1"/>
</dbReference>
<feature type="transmembrane region" description="Helical" evidence="1">
    <location>
        <begin position="219"/>
        <end position="242"/>
    </location>
</feature>
<feature type="transmembrane region" description="Helical" evidence="1">
    <location>
        <begin position="104"/>
        <end position="127"/>
    </location>
</feature>
<organism evidence="2 3">
    <name type="scientific">Phytohabitans houttuyneae</name>
    <dbReference type="NCBI Taxonomy" id="1076126"/>
    <lineage>
        <taxon>Bacteria</taxon>
        <taxon>Bacillati</taxon>
        <taxon>Actinomycetota</taxon>
        <taxon>Actinomycetes</taxon>
        <taxon>Micromonosporales</taxon>
        <taxon>Micromonosporaceae</taxon>
    </lineage>
</organism>
<comment type="caution">
    <text evidence="2">The sequence shown here is derived from an EMBL/GenBank/DDBJ whole genome shotgun (WGS) entry which is preliminary data.</text>
</comment>
<keyword evidence="3" id="KW-1185">Reference proteome</keyword>
<evidence type="ECO:0000256" key="1">
    <source>
        <dbReference type="SAM" id="Phobius"/>
    </source>
</evidence>
<feature type="transmembrane region" description="Helical" evidence="1">
    <location>
        <begin position="57"/>
        <end position="83"/>
    </location>
</feature>
<accession>A0A6V8KNR9</accession>
<reference evidence="2 3" key="2">
    <citation type="submission" date="2020-03" db="EMBL/GenBank/DDBJ databases">
        <authorList>
            <person name="Ichikawa N."/>
            <person name="Kimura A."/>
            <person name="Kitahashi Y."/>
            <person name="Uohara A."/>
        </authorList>
    </citation>
    <scope>NUCLEOTIDE SEQUENCE [LARGE SCALE GENOMIC DNA]</scope>
    <source>
        <strain evidence="2 3">NBRC 108639</strain>
    </source>
</reference>
<dbReference type="EMBL" id="BLPF01000003">
    <property type="protein sequence ID" value="GFJ84021.1"/>
    <property type="molecule type" value="Genomic_DNA"/>
</dbReference>
<dbReference type="Pfam" id="PF13803">
    <property type="entry name" value="DUF4184"/>
    <property type="match status" value="1"/>
</dbReference>
<keyword evidence="1" id="KW-0812">Transmembrane</keyword>
<dbReference type="InterPro" id="IPR025238">
    <property type="entry name" value="DUF4184"/>
</dbReference>
<keyword evidence="1" id="KW-1133">Transmembrane helix</keyword>
<name>A0A6V8KNR9_9ACTN</name>